<gene>
    <name evidence="2" type="ORF">N7G274_009302</name>
</gene>
<protein>
    <submittedName>
        <fullName evidence="2">Uncharacterized protein</fullName>
    </submittedName>
</protein>
<evidence type="ECO:0000313" key="3">
    <source>
        <dbReference type="Proteomes" id="UP001590950"/>
    </source>
</evidence>
<keyword evidence="3" id="KW-1185">Reference proteome</keyword>
<dbReference type="Proteomes" id="UP001590950">
    <property type="component" value="Unassembled WGS sequence"/>
</dbReference>
<feature type="compositionally biased region" description="Acidic residues" evidence="1">
    <location>
        <begin position="84"/>
        <end position="93"/>
    </location>
</feature>
<evidence type="ECO:0000313" key="2">
    <source>
        <dbReference type="EMBL" id="KAL2038082.1"/>
    </source>
</evidence>
<comment type="caution">
    <text evidence="2">The sequence shown here is derived from an EMBL/GenBank/DDBJ whole genome shotgun (WGS) entry which is preliminary data.</text>
</comment>
<proteinExistence type="predicted"/>
<dbReference type="EMBL" id="JBEFKJ010000035">
    <property type="protein sequence ID" value="KAL2038082.1"/>
    <property type="molecule type" value="Genomic_DNA"/>
</dbReference>
<reference evidence="2 3" key="1">
    <citation type="submission" date="2024-09" db="EMBL/GenBank/DDBJ databases">
        <title>Rethinking Asexuality: The Enigmatic Case of Functional Sexual Genes in Lepraria (Stereocaulaceae).</title>
        <authorList>
            <person name="Doellman M."/>
            <person name="Sun Y."/>
            <person name="Barcenas-Pena A."/>
            <person name="Lumbsch H.T."/>
            <person name="Grewe F."/>
        </authorList>
    </citation>
    <scope>NUCLEOTIDE SEQUENCE [LARGE SCALE GENOMIC DNA]</scope>
    <source>
        <strain evidence="2 3">Mercado 3170</strain>
    </source>
</reference>
<name>A0ABR3ZWQ8_9LECA</name>
<feature type="region of interest" description="Disordered" evidence="1">
    <location>
        <begin position="61"/>
        <end position="93"/>
    </location>
</feature>
<accession>A0ABR3ZWQ8</accession>
<organism evidence="2 3">
    <name type="scientific">Stereocaulon virgatum</name>
    <dbReference type="NCBI Taxonomy" id="373712"/>
    <lineage>
        <taxon>Eukaryota</taxon>
        <taxon>Fungi</taxon>
        <taxon>Dikarya</taxon>
        <taxon>Ascomycota</taxon>
        <taxon>Pezizomycotina</taxon>
        <taxon>Lecanoromycetes</taxon>
        <taxon>OSLEUM clade</taxon>
        <taxon>Lecanoromycetidae</taxon>
        <taxon>Lecanorales</taxon>
        <taxon>Lecanorineae</taxon>
        <taxon>Stereocaulaceae</taxon>
        <taxon>Stereocaulon</taxon>
    </lineage>
</organism>
<evidence type="ECO:0000256" key="1">
    <source>
        <dbReference type="SAM" id="MobiDB-lite"/>
    </source>
</evidence>
<sequence>MHLMPTSVNHVYLDGDRVEPFNDNEPNIQELDNSVYLVGNGSGPHIDQLKGENTARHVFNGNFRSHGTSDDLHPKEVNKSTHELDEDFDNRDL</sequence>
<feature type="compositionally biased region" description="Basic and acidic residues" evidence="1">
    <location>
        <begin position="67"/>
        <end position="83"/>
    </location>
</feature>